<protein>
    <recommendedName>
        <fullName evidence="8">GATA-type domain-containing protein</fullName>
    </recommendedName>
</protein>
<dbReference type="PROSITE" id="PS50114">
    <property type="entry name" value="GATA_ZN_FINGER_2"/>
    <property type="match status" value="1"/>
</dbReference>
<dbReference type="InterPro" id="IPR013088">
    <property type="entry name" value="Znf_NHR/GATA"/>
</dbReference>
<keyword evidence="5" id="KW-0804">Transcription</keyword>
<feature type="compositionally biased region" description="Low complexity" evidence="7">
    <location>
        <begin position="16"/>
        <end position="33"/>
    </location>
</feature>
<keyword evidence="3" id="KW-0862">Zinc</keyword>
<evidence type="ECO:0000256" key="5">
    <source>
        <dbReference type="ARBA" id="ARBA00023163"/>
    </source>
</evidence>
<dbReference type="GeneID" id="66116003"/>
<dbReference type="PANTHER" id="PTHR47172">
    <property type="entry name" value="OS01G0976800 PROTEIN"/>
    <property type="match status" value="1"/>
</dbReference>
<dbReference type="Proteomes" id="UP000790833">
    <property type="component" value="Unassembled WGS sequence"/>
</dbReference>
<accession>A0A9P7V6A9</accession>
<dbReference type="SMART" id="SM00401">
    <property type="entry name" value="ZnF_GATA"/>
    <property type="match status" value="1"/>
</dbReference>
<dbReference type="Gene3D" id="3.30.50.10">
    <property type="entry name" value="Erythroid Transcription Factor GATA-1, subunit A"/>
    <property type="match status" value="1"/>
</dbReference>
<dbReference type="AlphaFoldDB" id="A0A9P7V6A9"/>
<dbReference type="GO" id="GO:0043565">
    <property type="term" value="F:sequence-specific DNA binding"/>
    <property type="evidence" value="ECO:0007669"/>
    <property type="project" value="InterPro"/>
</dbReference>
<dbReference type="CDD" id="cd00202">
    <property type="entry name" value="ZnF_GATA"/>
    <property type="match status" value="1"/>
</dbReference>
<keyword evidence="10" id="KW-1185">Reference proteome</keyword>
<proteinExistence type="predicted"/>
<reference evidence="9" key="1">
    <citation type="submission" date="2021-03" db="EMBL/GenBank/DDBJ databases">
        <authorList>
            <person name="Palmer J.M."/>
        </authorList>
    </citation>
    <scope>NUCLEOTIDE SEQUENCE</scope>
    <source>
        <strain evidence="9">ARV_011</strain>
    </source>
</reference>
<dbReference type="PANTHER" id="PTHR47172:SF24">
    <property type="entry name" value="GATA ZINC FINGER DOMAIN-CONTAINING PROTEIN 14-RELATED"/>
    <property type="match status" value="1"/>
</dbReference>
<dbReference type="Pfam" id="PF00320">
    <property type="entry name" value="GATA"/>
    <property type="match status" value="1"/>
</dbReference>
<evidence type="ECO:0000256" key="4">
    <source>
        <dbReference type="ARBA" id="ARBA00023015"/>
    </source>
</evidence>
<evidence type="ECO:0000256" key="1">
    <source>
        <dbReference type="ARBA" id="ARBA00022723"/>
    </source>
</evidence>
<evidence type="ECO:0000256" key="3">
    <source>
        <dbReference type="ARBA" id="ARBA00022833"/>
    </source>
</evidence>
<evidence type="ECO:0000313" key="10">
    <source>
        <dbReference type="Proteomes" id="UP000790833"/>
    </source>
</evidence>
<sequence length="330" mass="35286">MSVATPPVPASNGPNGAASSTSAAVSGPSSGSSNRPTSPLMPYYEQPGYRTPYNGTPYNGYSSPSVPAINTVQQVGAYSYYQPVYYMSSGANQSPTTPAIGPQLPLPQNQMNVAPGQPAIGINGGPVPTQACVPVGSTRFTVPPEVIDKPANKCHRCGTTETPEWRRGPNGVRTLCNACGLFHAKLVKRKGAVIAAEEVLNNKVTKGKNGRRISIQKHLQNESVEKEVRRNRHQKEQQQMEVQALPPQHLSHSAPAPGSLQGHIHHTPMQYLAIPQQMPPQPSATHVQMRLSGPQASQGMVIPQPHGLPPPLLTPLYQYASSIPVPMVPH</sequence>
<name>A0A9P7V6A9_9ASCO</name>
<feature type="domain" description="GATA-type" evidence="8">
    <location>
        <begin position="148"/>
        <end position="183"/>
    </location>
</feature>
<evidence type="ECO:0000256" key="6">
    <source>
        <dbReference type="PROSITE-ProRule" id="PRU00094"/>
    </source>
</evidence>
<dbReference type="GO" id="GO:0008270">
    <property type="term" value="F:zinc ion binding"/>
    <property type="evidence" value="ECO:0007669"/>
    <property type="project" value="UniProtKB-KW"/>
</dbReference>
<feature type="region of interest" description="Disordered" evidence="7">
    <location>
        <begin position="1"/>
        <end position="48"/>
    </location>
</feature>
<evidence type="ECO:0000256" key="7">
    <source>
        <dbReference type="SAM" id="MobiDB-lite"/>
    </source>
</evidence>
<evidence type="ECO:0000259" key="8">
    <source>
        <dbReference type="PROSITE" id="PS50114"/>
    </source>
</evidence>
<evidence type="ECO:0000256" key="2">
    <source>
        <dbReference type="ARBA" id="ARBA00022771"/>
    </source>
</evidence>
<organism evidence="9 10">
    <name type="scientific">Scheffersomyces spartinae</name>
    <dbReference type="NCBI Taxonomy" id="45513"/>
    <lineage>
        <taxon>Eukaryota</taxon>
        <taxon>Fungi</taxon>
        <taxon>Dikarya</taxon>
        <taxon>Ascomycota</taxon>
        <taxon>Saccharomycotina</taxon>
        <taxon>Pichiomycetes</taxon>
        <taxon>Debaryomycetaceae</taxon>
        <taxon>Scheffersomyces</taxon>
    </lineage>
</organism>
<dbReference type="SUPFAM" id="SSF57716">
    <property type="entry name" value="Glucocorticoid receptor-like (DNA-binding domain)"/>
    <property type="match status" value="1"/>
</dbReference>
<keyword evidence="1" id="KW-0479">Metal-binding</keyword>
<dbReference type="InterPro" id="IPR000679">
    <property type="entry name" value="Znf_GATA"/>
</dbReference>
<comment type="caution">
    <text evidence="9">The sequence shown here is derived from an EMBL/GenBank/DDBJ whole genome shotgun (WGS) entry which is preliminary data.</text>
</comment>
<keyword evidence="4" id="KW-0805">Transcription regulation</keyword>
<dbReference type="OrthoDB" id="2162994at2759"/>
<evidence type="ECO:0000313" key="9">
    <source>
        <dbReference type="EMBL" id="KAG7192021.1"/>
    </source>
</evidence>
<dbReference type="EMBL" id="JAHMUF010000021">
    <property type="protein sequence ID" value="KAG7192021.1"/>
    <property type="molecule type" value="Genomic_DNA"/>
</dbReference>
<keyword evidence="2 6" id="KW-0863">Zinc-finger</keyword>
<dbReference type="GO" id="GO:0006355">
    <property type="term" value="P:regulation of DNA-templated transcription"/>
    <property type="evidence" value="ECO:0007669"/>
    <property type="project" value="InterPro"/>
</dbReference>
<dbReference type="RefSeq" id="XP_043047572.1">
    <property type="nucleotide sequence ID" value="XM_043193385.1"/>
</dbReference>
<gene>
    <name evidence="9" type="ORF">KQ657_002629</name>
</gene>